<sequence>MEVRQALDPVLAVITFNTEEEAIAIANDTCQGLTASLWTDSINTGHRMASAIRAGTVSINGFSEGDISPPFGGYKQSGFGGRDLSVCAHDQYGELNTTWTQLS</sequence>
<evidence type="ECO:0000313" key="3">
    <source>
        <dbReference type="EMBL" id="QEY63327.1"/>
    </source>
</evidence>
<dbReference type="InterPro" id="IPR016163">
    <property type="entry name" value="Ald_DH_C"/>
</dbReference>
<keyword evidence="1" id="KW-0560">Oxidoreductase</keyword>
<dbReference type="PANTHER" id="PTHR11699">
    <property type="entry name" value="ALDEHYDE DEHYDROGENASE-RELATED"/>
    <property type="match status" value="1"/>
</dbReference>
<dbReference type="GO" id="GO:0016620">
    <property type="term" value="F:oxidoreductase activity, acting on the aldehyde or oxo group of donors, NAD or NADP as acceptor"/>
    <property type="evidence" value="ECO:0007669"/>
    <property type="project" value="InterPro"/>
</dbReference>
<dbReference type="Proteomes" id="UP000327179">
    <property type="component" value="Chromosome"/>
</dbReference>
<protein>
    <submittedName>
        <fullName evidence="3">Aldehyde dehydrogenase family protein</fullName>
    </submittedName>
</protein>
<dbReference type="Pfam" id="PF00171">
    <property type="entry name" value="Aldedh"/>
    <property type="match status" value="1"/>
</dbReference>
<reference evidence="3 4" key="1">
    <citation type="submission" date="2019-08" db="EMBL/GenBank/DDBJ databases">
        <title>Whole-genome Sequencing of e-waste polymer degrading bacterium Pseudomonas sp. strain PE08.</title>
        <authorList>
            <person name="Kirdat K."/>
            <person name="Debbarma P."/>
            <person name="Narawade N."/>
            <person name="Suyal D."/>
            <person name="Thorat V."/>
            <person name="Shouche Y."/>
            <person name="Goel R."/>
            <person name="Yadav A."/>
        </authorList>
    </citation>
    <scope>NUCLEOTIDE SEQUENCE [LARGE SCALE GENOMIC DNA]</scope>
    <source>
        <strain evidence="3 4">PE08</strain>
    </source>
</reference>
<evidence type="ECO:0000313" key="4">
    <source>
        <dbReference type="Proteomes" id="UP000327179"/>
    </source>
</evidence>
<dbReference type="InterPro" id="IPR015590">
    <property type="entry name" value="Aldehyde_DH_dom"/>
</dbReference>
<dbReference type="AlphaFoldDB" id="A0A5J6QLP1"/>
<accession>A0A5J6QLP1</accession>
<dbReference type="EMBL" id="CP043311">
    <property type="protein sequence ID" value="QEY63327.1"/>
    <property type="molecule type" value="Genomic_DNA"/>
</dbReference>
<feature type="domain" description="Aldehyde dehydrogenase" evidence="2">
    <location>
        <begin position="9"/>
        <end position="95"/>
    </location>
</feature>
<evidence type="ECO:0000256" key="1">
    <source>
        <dbReference type="ARBA" id="ARBA00023002"/>
    </source>
</evidence>
<organism evidence="3 4">
    <name type="scientific">Metapseudomonas lalkuanensis</name>
    <dbReference type="NCBI Taxonomy" id="2604832"/>
    <lineage>
        <taxon>Bacteria</taxon>
        <taxon>Pseudomonadati</taxon>
        <taxon>Pseudomonadota</taxon>
        <taxon>Gammaproteobacteria</taxon>
        <taxon>Pseudomonadales</taxon>
        <taxon>Pseudomonadaceae</taxon>
        <taxon>Metapseudomonas</taxon>
    </lineage>
</organism>
<dbReference type="Gene3D" id="3.40.309.10">
    <property type="entry name" value="Aldehyde Dehydrogenase, Chain A, domain 2"/>
    <property type="match status" value="1"/>
</dbReference>
<gene>
    <name evidence="3" type="ORF">FXN65_15160</name>
</gene>
<dbReference type="InterPro" id="IPR016161">
    <property type="entry name" value="Ald_DH/histidinol_DH"/>
</dbReference>
<dbReference type="Gene3D" id="3.40.605.10">
    <property type="entry name" value="Aldehyde Dehydrogenase, Chain A, domain 1"/>
    <property type="match status" value="1"/>
</dbReference>
<evidence type="ECO:0000259" key="2">
    <source>
        <dbReference type="Pfam" id="PF00171"/>
    </source>
</evidence>
<proteinExistence type="predicted"/>
<dbReference type="InterPro" id="IPR016162">
    <property type="entry name" value="Ald_DH_N"/>
</dbReference>
<dbReference type="RefSeq" id="WP_151133974.1">
    <property type="nucleotide sequence ID" value="NZ_CP043311.1"/>
</dbReference>
<dbReference type="SUPFAM" id="SSF53720">
    <property type="entry name" value="ALDH-like"/>
    <property type="match status" value="1"/>
</dbReference>
<keyword evidence="4" id="KW-1185">Reference proteome</keyword>
<name>A0A5J6QLP1_9GAMM</name>
<dbReference type="KEGG" id="plal:FXN65_15160"/>